<dbReference type="Proteomes" id="UP001213681">
    <property type="component" value="Unassembled WGS sequence"/>
</dbReference>
<reference evidence="1" key="2">
    <citation type="journal article" date="2023" name="IMA Fungus">
        <title>Comparative genomic study of the Penicillium genus elucidates a diverse pangenome and 15 lateral gene transfer events.</title>
        <authorList>
            <person name="Petersen C."/>
            <person name="Sorensen T."/>
            <person name="Nielsen M.R."/>
            <person name="Sondergaard T.E."/>
            <person name="Sorensen J.L."/>
            <person name="Fitzpatrick D.A."/>
            <person name="Frisvad J.C."/>
            <person name="Nielsen K.L."/>
        </authorList>
    </citation>
    <scope>NUCLEOTIDE SEQUENCE</scope>
    <source>
        <strain evidence="1">IBT 16125</strain>
    </source>
</reference>
<comment type="caution">
    <text evidence="1">The sequence shown here is derived from an EMBL/GenBank/DDBJ whole genome shotgun (WGS) entry which is preliminary data.</text>
</comment>
<protein>
    <submittedName>
        <fullName evidence="1">Uncharacterized protein</fullName>
    </submittedName>
</protein>
<organism evidence="1 2">
    <name type="scientific">Penicillium daleae</name>
    <dbReference type="NCBI Taxonomy" id="63821"/>
    <lineage>
        <taxon>Eukaryota</taxon>
        <taxon>Fungi</taxon>
        <taxon>Dikarya</taxon>
        <taxon>Ascomycota</taxon>
        <taxon>Pezizomycotina</taxon>
        <taxon>Eurotiomycetes</taxon>
        <taxon>Eurotiomycetidae</taxon>
        <taxon>Eurotiales</taxon>
        <taxon>Aspergillaceae</taxon>
        <taxon>Penicillium</taxon>
    </lineage>
</organism>
<sequence>MHSRPPVVDEHTEVDSKGILWRNKQYPPPRWVKAVDTFTGPGGGAEQSLPWLLFTPYARLA</sequence>
<dbReference type="AlphaFoldDB" id="A0AAD6C4D8"/>
<reference evidence="1" key="1">
    <citation type="submission" date="2022-12" db="EMBL/GenBank/DDBJ databases">
        <authorList>
            <person name="Petersen C."/>
        </authorList>
    </citation>
    <scope>NUCLEOTIDE SEQUENCE</scope>
    <source>
        <strain evidence="1">IBT 16125</strain>
    </source>
</reference>
<dbReference type="EMBL" id="JAPVEA010000006">
    <property type="protein sequence ID" value="KAJ5449896.1"/>
    <property type="molecule type" value="Genomic_DNA"/>
</dbReference>
<keyword evidence="2" id="KW-1185">Reference proteome</keyword>
<proteinExistence type="predicted"/>
<name>A0AAD6C4D8_9EURO</name>
<gene>
    <name evidence="1" type="ORF">N7458_006345</name>
</gene>
<dbReference type="RefSeq" id="XP_056765431.1">
    <property type="nucleotide sequence ID" value="XM_056909727.1"/>
</dbReference>
<evidence type="ECO:0000313" key="2">
    <source>
        <dbReference type="Proteomes" id="UP001213681"/>
    </source>
</evidence>
<dbReference type="GeneID" id="81599970"/>
<evidence type="ECO:0000313" key="1">
    <source>
        <dbReference type="EMBL" id="KAJ5449896.1"/>
    </source>
</evidence>
<accession>A0AAD6C4D8</accession>